<evidence type="ECO:0000256" key="1">
    <source>
        <dbReference type="ARBA" id="ARBA00004127"/>
    </source>
</evidence>
<dbReference type="Proteomes" id="UP000030185">
    <property type="component" value="Unassembled WGS sequence"/>
</dbReference>
<evidence type="ECO:0000256" key="4">
    <source>
        <dbReference type="ARBA" id="ARBA00023136"/>
    </source>
</evidence>
<feature type="transmembrane region" description="Helical" evidence="5">
    <location>
        <begin position="93"/>
        <end position="109"/>
    </location>
</feature>
<feature type="domain" description="DUF1232" evidence="6">
    <location>
        <begin position="97"/>
        <end position="130"/>
    </location>
</feature>
<evidence type="ECO:0000313" key="7">
    <source>
        <dbReference type="EMBL" id="GAL83358.1"/>
    </source>
</evidence>
<dbReference type="RefSeq" id="WP_045458090.1">
    <property type="nucleotide sequence ID" value="NZ_BBLT01000001.1"/>
</dbReference>
<keyword evidence="3 5" id="KW-1133">Transmembrane helix</keyword>
<keyword evidence="8" id="KW-1185">Reference proteome</keyword>
<dbReference type="GO" id="GO:0012505">
    <property type="term" value="C:endomembrane system"/>
    <property type="evidence" value="ECO:0007669"/>
    <property type="project" value="UniProtKB-SubCell"/>
</dbReference>
<evidence type="ECO:0000256" key="3">
    <source>
        <dbReference type="ARBA" id="ARBA00022989"/>
    </source>
</evidence>
<evidence type="ECO:0000256" key="2">
    <source>
        <dbReference type="ARBA" id="ARBA00022692"/>
    </source>
</evidence>
<gene>
    <name evidence="7" type="ORF">MYP_584</name>
</gene>
<sequence length="159" mass="18607">MERRKKRSVNAMLIKAKLGALISKSPKYEKFVERAKYYIRNPEELNKILTEAYNKATNENAERTFGEMWGKVKAMFRLIRASLLNEYTEVPKFKVILGLAVILYFVSPFDVFPDFLPFLGFADDLVLFAWFLKYASEEIEKFQAYESRKLNFSKTALFG</sequence>
<comment type="caution">
    <text evidence="7">The sequence shown here is derived from an EMBL/GenBank/DDBJ whole genome shotgun (WGS) entry which is preliminary data.</text>
</comment>
<accession>A0A098LB13</accession>
<dbReference type="AlphaFoldDB" id="A0A098LB13"/>
<keyword evidence="2 5" id="KW-0812">Transmembrane</keyword>
<evidence type="ECO:0000313" key="8">
    <source>
        <dbReference type="Proteomes" id="UP000030185"/>
    </source>
</evidence>
<dbReference type="STRING" id="153721.MYP_584"/>
<comment type="subcellular location">
    <subcellularLocation>
        <location evidence="1">Endomembrane system</location>
        <topology evidence="1">Multi-pass membrane protein</topology>
    </subcellularLocation>
</comment>
<dbReference type="eggNOG" id="COG3339">
    <property type="taxonomic scope" value="Bacteria"/>
</dbReference>
<dbReference type="OrthoDB" id="9800034at2"/>
<dbReference type="InterPro" id="IPR010652">
    <property type="entry name" value="DUF1232"/>
</dbReference>
<keyword evidence="4 5" id="KW-0472">Membrane</keyword>
<evidence type="ECO:0000259" key="6">
    <source>
        <dbReference type="Pfam" id="PF06803"/>
    </source>
</evidence>
<dbReference type="Pfam" id="PF06803">
    <property type="entry name" value="DUF1232"/>
    <property type="match status" value="1"/>
</dbReference>
<reference evidence="7 8" key="1">
    <citation type="submission" date="2014-09" db="EMBL/GenBank/DDBJ databases">
        <title>Sporocytophaga myxococcoides PG-01 genome sequencing.</title>
        <authorList>
            <person name="Liu L."/>
            <person name="Gao P.J."/>
            <person name="Chen G.J."/>
            <person name="Wang L.S."/>
        </authorList>
    </citation>
    <scope>NUCLEOTIDE SEQUENCE [LARGE SCALE GENOMIC DNA]</scope>
    <source>
        <strain evidence="7 8">PG-01</strain>
    </source>
</reference>
<organism evidence="7 8">
    <name type="scientific">Sporocytophaga myxococcoides</name>
    <dbReference type="NCBI Taxonomy" id="153721"/>
    <lineage>
        <taxon>Bacteria</taxon>
        <taxon>Pseudomonadati</taxon>
        <taxon>Bacteroidota</taxon>
        <taxon>Cytophagia</taxon>
        <taxon>Cytophagales</taxon>
        <taxon>Cytophagaceae</taxon>
        <taxon>Sporocytophaga</taxon>
    </lineage>
</organism>
<evidence type="ECO:0000256" key="5">
    <source>
        <dbReference type="SAM" id="Phobius"/>
    </source>
</evidence>
<name>A0A098LB13_9BACT</name>
<dbReference type="EMBL" id="BBLT01000001">
    <property type="protein sequence ID" value="GAL83358.1"/>
    <property type="molecule type" value="Genomic_DNA"/>
</dbReference>
<protein>
    <recommendedName>
        <fullName evidence="6">DUF1232 domain-containing protein</fullName>
    </recommendedName>
</protein>
<proteinExistence type="predicted"/>